<reference evidence="2 3" key="1">
    <citation type="submission" date="2024-01" db="EMBL/GenBank/DDBJ databases">
        <title>Mesobacterium rodlantinim sp. nov., isolated from shallow sea hydrothermal systems off Kueishantao Island.</title>
        <authorList>
            <person name="Su Z."/>
            <person name="Tang K."/>
        </authorList>
    </citation>
    <scope>NUCLEOTIDE SEQUENCE [LARGE SCALE GENOMIC DNA]</scope>
    <source>
        <strain evidence="2 3">TK19101</strain>
    </source>
</reference>
<organism evidence="2 3">
    <name type="scientific">Mesobacterium hydrothermale</name>
    <dbReference type="NCBI Taxonomy" id="3111907"/>
    <lineage>
        <taxon>Bacteria</taxon>
        <taxon>Pseudomonadati</taxon>
        <taxon>Pseudomonadota</taxon>
        <taxon>Alphaproteobacteria</taxon>
        <taxon>Rhodobacterales</taxon>
        <taxon>Roseobacteraceae</taxon>
        <taxon>Mesobacterium</taxon>
    </lineage>
</organism>
<dbReference type="Proteomes" id="UP001348149">
    <property type="component" value="Unassembled WGS sequence"/>
</dbReference>
<evidence type="ECO:0000313" key="2">
    <source>
        <dbReference type="EMBL" id="MEC3862249.1"/>
    </source>
</evidence>
<feature type="chain" id="PRO_5047534801" evidence="1">
    <location>
        <begin position="19"/>
        <end position="139"/>
    </location>
</feature>
<sequence length="139" mass="15175">MLKRALIAAILSAGPAAAQDALFQTPVTDRFTTGEFVWNSQMGKMDFAWAVIPRDGKMAVCGVYSSDSNIRHLQNLEALNKGWVKLGGKKVVRGLQFFTFAGFNKPVVAKGVMATCKLTKVPATNATFQLGWDPIRVRV</sequence>
<proteinExistence type="predicted"/>
<accession>A0ABU6HIF6</accession>
<name>A0ABU6HIF6_9RHOB</name>
<keyword evidence="3" id="KW-1185">Reference proteome</keyword>
<dbReference type="EMBL" id="JAYLLH010000019">
    <property type="protein sequence ID" value="MEC3862249.1"/>
    <property type="molecule type" value="Genomic_DNA"/>
</dbReference>
<dbReference type="RefSeq" id="WP_326297988.1">
    <property type="nucleotide sequence ID" value="NZ_JAYLLH010000019.1"/>
</dbReference>
<gene>
    <name evidence="2" type="ORF">VK792_13220</name>
</gene>
<protein>
    <submittedName>
        <fullName evidence="2">Uncharacterized protein</fullName>
    </submittedName>
</protein>
<feature type="signal peptide" evidence="1">
    <location>
        <begin position="1"/>
        <end position="18"/>
    </location>
</feature>
<evidence type="ECO:0000313" key="3">
    <source>
        <dbReference type="Proteomes" id="UP001348149"/>
    </source>
</evidence>
<comment type="caution">
    <text evidence="2">The sequence shown here is derived from an EMBL/GenBank/DDBJ whole genome shotgun (WGS) entry which is preliminary data.</text>
</comment>
<evidence type="ECO:0000256" key="1">
    <source>
        <dbReference type="SAM" id="SignalP"/>
    </source>
</evidence>
<keyword evidence="1" id="KW-0732">Signal</keyword>